<dbReference type="Gene3D" id="3.40.50.150">
    <property type="entry name" value="Vaccinia Virus protein VP39"/>
    <property type="match status" value="1"/>
</dbReference>
<dbReference type="InterPro" id="IPR029063">
    <property type="entry name" value="SAM-dependent_MTases_sf"/>
</dbReference>
<protein>
    <submittedName>
        <fullName evidence="2">Ubiquinone biosynthesis O-methyltransferase, mitochondrial</fullName>
    </submittedName>
</protein>
<evidence type="ECO:0000313" key="2">
    <source>
        <dbReference type="EMBL" id="GAA5523706.1"/>
    </source>
</evidence>
<dbReference type="RefSeq" id="WP_345548094.1">
    <property type="nucleotide sequence ID" value="NZ_BAABRT010000002.1"/>
</dbReference>
<keyword evidence="2" id="KW-0830">Ubiquinone</keyword>
<organism evidence="2 3">
    <name type="scientific">Microbulbifer aestuariivivens</name>
    <dbReference type="NCBI Taxonomy" id="1908308"/>
    <lineage>
        <taxon>Bacteria</taxon>
        <taxon>Pseudomonadati</taxon>
        <taxon>Pseudomonadota</taxon>
        <taxon>Gammaproteobacteria</taxon>
        <taxon>Cellvibrionales</taxon>
        <taxon>Microbulbiferaceae</taxon>
        <taxon>Microbulbifer</taxon>
    </lineage>
</organism>
<dbReference type="Proteomes" id="UP001408594">
    <property type="component" value="Unassembled WGS sequence"/>
</dbReference>
<proteinExistence type="predicted"/>
<name>A0ABP9WNN2_9GAMM</name>
<dbReference type="PANTHER" id="PTHR43861">
    <property type="entry name" value="TRANS-ACONITATE 2-METHYLTRANSFERASE-RELATED"/>
    <property type="match status" value="1"/>
</dbReference>
<reference evidence="2 3" key="1">
    <citation type="submission" date="2024-02" db="EMBL/GenBank/DDBJ databases">
        <title>Microbulbifer aestuariivivens NBRC 112533.</title>
        <authorList>
            <person name="Ichikawa N."/>
            <person name="Katano-Makiyama Y."/>
            <person name="Hidaka K."/>
        </authorList>
    </citation>
    <scope>NUCLEOTIDE SEQUENCE [LARGE SCALE GENOMIC DNA]</scope>
    <source>
        <strain evidence="2 3">NBRC 112533</strain>
    </source>
</reference>
<evidence type="ECO:0000259" key="1">
    <source>
        <dbReference type="Pfam" id="PF08242"/>
    </source>
</evidence>
<comment type="caution">
    <text evidence="2">The sequence shown here is derived from an EMBL/GenBank/DDBJ whole genome shotgun (WGS) entry which is preliminary data.</text>
</comment>
<dbReference type="EMBL" id="BAABRT010000002">
    <property type="protein sequence ID" value="GAA5523706.1"/>
    <property type="molecule type" value="Genomic_DNA"/>
</dbReference>
<dbReference type="Pfam" id="PF08242">
    <property type="entry name" value="Methyltransf_12"/>
    <property type="match status" value="1"/>
</dbReference>
<dbReference type="CDD" id="cd02440">
    <property type="entry name" value="AdoMet_MTases"/>
    <property type="match status" value="1"/>
</dbReference>
<keyword evidence="3" id="KW-1185">Reference proteome</keyword>
<accession>A0ABP9WNN2</accession>
<evidence type="ECO:0000313" key="3">
    <source>
        <dbReference type="Proteomes" id="UP001408594"/>
    </source>
</evidence>
<gene>
    <name evidence="2" type="primary">COQ3_1</name>
    <name evidence="2" type="ORF">Maes01_00255</name>
</gene>
<dbReference type="InterPro" id="IPR013217">
    <property type="entry name" value="Methyltransf_12"/>
</dbReference>
<dbReference type="SUPFAM" id="SSF53335">
    <property type="entry name" value="S-adenosyl-L-methionine-dependent methyltransferases"/>
    <property type="match status" value="1"/>
</dbReference>
<feature type="domain" description="Methyltransferase type 12" evidence="1">
    <location>
        <begin position="42"/>
        <end position="137"/>
    </location>
</feature>
<sequence>MSDDNWDDYAEGWDSNPAAITYAQQAFQSLGEAIDYSGARILDFGCGTGLLTERLSAQSGAIVALDPSAKMLSVLAGKQLPNVDTIHSELTRKLIERNTHLQTPFDLIVASSALAFVPEYPQTLLLLRQLLKKGGTLVQWDWLKPAGDNGIGFTPEDIAGGFSDAGLAVVQVNQAFALDTGDERREVVMGIATNTR</sequence>